<evidence type="ECO:0000313" key="4">
    <source>
        <dbReference type="Proteomes" id="UP001302676"/>
    </source>
</evidence>
<keyword evidence="2" id="KW-0812">Transmembrane</keyword>
<reference evidence="3" key="1">
    <citation type="journal article" date="2023" name="Mol. Phylogenet. Evol.">
        <title>Genome-scale phylogeny and comparative genomics of the fungal order Sordariales.</title>
        <authorList>
            <person name="Hensen N."/>
            <person name="Bonometti L."/>
            <person name="Westerberg I."/>
            <person name="Brannstrom I.O."/>
            <person name="Guillou S."/>
            <person name="Cros-Aarteil S."/>
            <person name="Calhoun S."/>
            <person name="Haridas S."/>
            <person name="Kuo A."/>
            <person name="Mondo S."/>
            <person name="Pangilinan J."/>
            <person name="Riley R."/>
            <person name="LaButti K."/>
            <person name="Andreopoulos B."/>
            <person name="Lipzen A."/>
            <person name="Chen C."/>
            <person name="Yan M."/>
            <person name="Daum C."/>
            <person name="Ng V."/>
            <person name="Clum A."/>
            <person name="Steindorff A."/>
            <person name="Ohm R.A."/>
            <person name="Martin F."/>
            <person name="Silar P."/>
            <person name="Natvig D.O."/>
            <person name="Lalanne C."/>
            <person name="Gautier V."/>
            <person name="Ament-Velasquez S.L."/>
            <person name="Kruys A."/>
            <person name="Hutchinson M.I."/>
            <person name="Powell A.J."/>
            <person name="Barry K."/>
            <person name="Miller A.N."/>
            <person name="Grigoriev I.V."/>
            <person name="Debuchy R."/>
            <person name="Gladieux P."/>
            <person name="Hiltunen Thoren M."/>
            <person name="Johannesson H."/>
        </authorList>
    </citation>
    <scope>NUCLEOTIDE SEQUENCE</scope>
    <source>
        <strain evidence="3">CBS 141.50</strain>
    </source>
</reference>
<feature type="transmembrane region" description="Helical" evidence="2">
    <location>
        <begin position="41"/>
        <end position="59"/>
    </location>
</feature>
<evidence type="ECO:0000256" key="2">
    <source>
        <dbReference type="SAM" id="Phobius"/>
    </source>
</evidence>
<proteinExistence type="predicted"/>
<reference evidence="3" key="2">
    <citation type="submission" date="2023-05" db="EMBL/GenBank/DDBJ databases">
        <authorList>
            <consortium name="Lawrence Berkeley National Laboratory"/>
            <person name="Steindorff A."/>
            <person name="Hensen N."/>
            <person name="Bonometti L."/>
            <person name="Westerberg I."/>
            <person name="Brannstrom I.O."/>
            <person name="Guillou S."/>
            <person name="Cros-Aarteil S."/>
            <person name="Calhoun S."/>
            <person name="Haridas S."/>
            <person name="Kuo A."/>
            <person name="Mondo S."/>
            <person name="Pangilinan J."/>
            <person name="Riley R."/>
            <person name="Labutti K."/>
            <person name="Andreopoulos B."/>
            <person name="Lipzen A."/>
            <person name="Chen C."/>
            <person name="Yanf M."/>
            <person name="Daum C."/>
            <person name="Ng V."/>
            <person name="Clum A."/>
            <person name="Ohm R."/>
            <person name="Martin F."/>
            <person name="Silar P."/>
            <person name="Natvig D."/>
            <person name="Lalanne C."/>
            <person name="Gautier V."/>
            <person name="Ament-Velasquez S.L."/>
            <person name="Kruys A."/>
            <person name="Hutchinson M.I."/>
            <person name="Powell A.J."/>
            <person name="Barry K."/>
            <person name="Miller A.N."/>
            <person name="Grigoriev I.V."/>
            <person name="Debuchy R."/>
            <person name="Gladieux P."/>
            <person name="Thoren M.H."/>
            <person name="Johannesson H."/>
        </authorList>
    </citation>
    <scope>NUCLEOTIDE SEQUENCE</scope>
    <source>
        <strain evidence="3">CBS 141.50</strain>
    </source>
</reference>
<feature type="transmembrane region" description="Helical" evidence="2">
    <location>
        <begin position="80"/>
        <end position="105"/>
    </location>
</feature>
<dbReference type="GeneID" id="87818107"/>
<organism evidence="3 4">
    <name type="scientific">Dichotomopilus funicola</name>
    <dbReference type="NCBI Taxonomy" id="1934379"/>
    <lineage>
        <taxon>Eukaryota</taxon>
        <taxon>Fungi</taxon>
        <taxon>Dikarya</taxon>
        <taxon>Ascomycota</taxon>
        <taxon>Pezizomycotina</taxon>
        <taxon>Sordariomycetes</taxon>
        <taxon>Sordariomycetidae</taxon>
        <taxon>Sordariales</taxon>
        <taxon>Chaetomiaceae</taxon>
        <taxon>Dichotomopilus</taxon>
    </lineage>
</organism>
<evidence type="ECO:0000313" key="3">
    <source>
        <dbReference type="EMBL" id="KAK4141734.1"/>
    </source>
</evidence>
<keyword evidence="4" id="KW-1185">Reference proteome</keyword>
<dbReference type="AlphaFoldDB" id="A0AAN6UZ72"/>
<dbReference type="RefSeq" id="XP_062635105.1">
    <property type="nucleotide sequence ID" value="XM_062781494.1"/>
</dbReference>
<evidence type="ECO:0000256" key="1">
    <source>
        <dbReference type="SAM" id="MobiDB-lite"/>
    </source>
</evidence>
<sequence>MARARYPAPYALLHLVLRFLSMGLCIATLACASYASSRGYGVGMIGAFIAIILTTLLDLSEVSALLDPRRHVRRLSEPTLLYLELLATALCGILPVMCLMAYLGLKPPGGFESCGPVGVLDHAEGRSLAVRDGSGSGSRSGPGSGPGSGTGSGWVCEGGEERMKGVLAEVQEMNVYLFLAWVLPLGLV</sequence>
<feature type="compositionally biased region" description="Gly residues" evidence="1">
    <location>
        <begin position="134"/>
        <end position="152"/>
    </location>
</feature>
<accession>A0AAN6UZ72</accession>
<dbReference type="EMBL" id="MU853607">
    <property type="protein sequence ID" value="KAK4141734.1"/>
    <property type="molecule type" value="Genomic_DNA"/>
</dbReference>
<keyword evidence="2" id="KW-1133">Transmembrane helix</keyword>
<gene>
    <name evidence="3" type="ORF">C8A04DRAFT_30723</name>
</gene>
<dbReference type="PROSITE" id="PS51257">
    <property type="entry name" value="PROKAR_LIPOPROTEIN"/>
    <property type="match status" value="1"/>
</dbReference>
<feature type="region of interest" description="Disordered" evidence="1">
    <location>
        <begin position="130"/>
        <end position="154"/>
    </location>
</feature>
<comment type="caution">
    <text evidence="3">The sequence shown here is derived from an EMBL/GenBank/DDBJ whole genome shotgun (WGS) entry which is preliminary data.</text>
</comment>
<keyword evidence="2" id="KW-0472">Membrane</keyword>
<dbReference type="Proteomes" id="UP001302676">
    <property type="component" value="Unassembled WGS sequence"/>
</dbReference>
<name>A0AAN6UZ72_9PEZI</name>
<protein>
    <submittedName>
        <fullName evidence="3">Uncharacterized protein</fullName>
    </submittedName>
</protein>
<feature type="transmembrane region" description="Helical" evidence="2">
    <location>
        <begin position="12"/>
        <end position="35"/>
    </location>
</feature>